<name>A0A9Q9EI84_9PEZI</name>
<evidence type="ECO:0000256" key="1">
    <source>
        <dbReference type="SAM" id="SignalP"/>
    </source>
</evidence>
<evidence type="ECO:0000313" key="2">
    <source>
        <dbReference type="EMBL" id="USW50819.1"/>
    </source>
</evidence>
<organism evidence="2 3">
    <name type="scientific">Septoria linicola</name>
    <dbReference type="NCBI Taxonomy" id="215465"/>
    <lineage>
        <taxon>Eukaryota</taxon>
        <taxon>Fungi</taxon>
        <taxon>Dikarya</taxon>
        <taxon>Ascomycota</taxon>
        <taxon>Pezizomycotina</taxon>
        <taxon>Dothideomycetes</taxon>
        <taxon>Dothideomycetidae</taxon>
        <taxon>Mycosphaerellales</taxon>
        <taxon>Mycosphaerellaceae</taxon>
        <taxon>Septoria</taxon>
    </lineage>
</organism>
<protein>
    <submittedName>
        <fullName evidence="2">Cell wall mannoprotein</fullName>
    </submittedName>
</protein>
<dbReference type="InterPro" id="IPR021054">
    <property type="entry name" value="Cell_wall_mannoprotein_1"/>
</dbReference>
<dbReference type="Gene3D" id="1.20.1280.140">
    <property type="match status" value="1"/>
</dbReference>
<accession>A0A9Q9EI84</accession>
<dbReference type="Pfam" id="PF12296">
    <property type="entry name" value="HsbA"/>
    <property type="match status" value="1"/>
</dbReference>
<dbReference type="EMBL" id="CP099420">
    <property type="protein sequence ID" value="USW50819.1"/>
    <property type="molecule type" value="Genomic_DNA"/>
</dbReference>
<keyword evidence="1" id="KW-0732">Signal</keyword>
<evidence type="ECO:0000313" key="3">
    <source>
        <dbReference type="Proteomes" id="UP001056384"/>
    </source>
</evidence>
<dbReference type="AlphaFoldDB" id="A0A9Q9EI84"/>
<dbReference type="OrthoDB" id="3639527at2759"/>
<sequence>MKYATAILATVALATAQDMQYSTIDTIISNVQNITNQTVSLTAIANNLTSLTDAITLNGVSAGVQEAINVSIANAKMLPDPLDPADGIKLIPYIQKLSNASVDAIGSLITHQSFFVNNNIAALVLPSLVLQNATSYDFNSEIAKRNPANLQEGSALLAKPIFDALAAGVTAFTDNGTLCNDIPSCYRVAGVTGDATPNPGNGTTSAGMKNAASYSAVLAAAVGFAAML</sequence>
<feature type="signal peptide" evidence="1">
    <location>
        <begin position="1"/>
        <end position="16"/>
    </location>
</feature>
<proteinExistence type="predicted"/>
<gene>
    <name evidence="2" type="ORF">Slin15195_G041380</name>
</gene>
<reference evidence="2" key="1">
    <citation type="submission" date="2022-06" db="EMBL/GenBank/DDBJ databases">
        <title>Complete genome sequences of two strains of the flax pathogen Septoria linicola.</title>
        <authorList>
            <person name="Lapalu N."/>
            <person name="Simon A."/>
            <person name="Demenou B."/>
            <person name="Paumier D."/>
            <person name="Guillot M.-P."/>
            <person name="Gout L."/>
            <person name="Valade R."/>
        </authorList>
    </citation>
    <scope>NUCLEOTIDE SEQUENCE</scope>
    <source>
        <strain evidence="2">SE15195</strain>
    </source>
</reference>
<feature type="chain" id="PRO_5040418104" evidence="1">
    <location>
        <begin position="17"/>
        <end position="228"/>
    </location>
</feature>
<dbReference type="Proteomes" id="UP001056384">
    <property type="component" value="Chromosome 3"/>
</dbReference>
<keyword evidence="3" id="KW-1185">Reference proteome</keyword>